<dbReference type="Proteomes" id="UP001266305">
    <property type="component" value="Unassembled WGS sequence"/>
</dbReference>
<evidence type="ECO:0000313" key="2">
    <source>
        <dbReference type="EMBL" id="KAK2102833.1"/>
    </source>
</evidence>
<evidence type="ECO:0000256" key="1">
    <source>
        <dbReference type="SAM" id="MobiDB-lite"/>
    </source>
</evidence>
<protein>
    <submittedName>
        <fullName evidence="2">Uncharacterized protein</fullName>
    </submittedName>
</protein>
<keyword evidence="3" id="KW-1185">Reference proteome</keyword>
<proteinExistence type="predicted"/>
<name>A0ABQ9V2B8_SAGOE</name>
<dbReference type="EMBL" id="JASSZA010000009">
    <property type="protein sequence ID" value="KAK2102833.1"/>
    <property type="molecule type" value="Genomic_DNA"/>
</dbReference>
<reference evidence="2 3" key="1">
    <citation type="submission" date="2023-05" db="EMBL/GenBank/DDBJ databases">
        <title>B98-5 Cell Line De Novo Hybrid Assembly: An Optical Mapping Approach.</title>
        <authorList>
            <person name="Kananen K."/>
            <person name="Auerbach J.A."/>
            <person name="Kautto E."/>
            <person name="Blachly J.S."/>
        </authorList>
    </citation>
    <scope>NUCLEOTIDE SEQUENCE [LARGE SCALE GENOMIC DNA]</scope>
    <source>
        <strain evidence="2">B95-8</strain>
        <tissue evidence="2">Cell line</tissue>
    </source>
</reference>
<feature type="region of interest" description="Disordered" evidence="1">
    <location>
        <begin position="1"/>
        <end position="28"/>
    </location>
</feature>
<evidence type="ECO:0000313" key="3">
    <source>
        <dbReference type="Proteomes" id="UP001266305"/>
    </source>
</evidence>
<organism evidence="2 3">
    <name type="scientific">Saguinus oedipus</name>
    <name type="common">Cotton-top tamarin</name>
    <name type="synonym">Oedipomidas oedipus</name>
    <dbReference type="NCBI Taxonomy" id="9490"/>
    <lineage>
        <taxon>Eukaryota</taxon>
        <taxon>Metazoa</taxon>
        <taxon>Chordata</taxon>
        <taxon>Craniata</taxon>
        <taxon>Vertebrata</taxon>
        <taxon>Euteleostomi</taxon>
        <taxon>Mammalia</taxon>
        <taxon>Eutheria</taxon>
        <taxon>Euarchontoglires</taxon>
        <taxon>Primates</taxon>
        <taxon>Haplorrhini</taxon>
        <taxon>Platyrrhini</taxon>
        <taxon>Cebidae</taxon>
        <taxon>Callitrichinae</taxon>
        <taxon>Saguinus</taxon>
    </lineage>
</organism>
<gene>
    <name evidence="2" type="ORF">P7K49_020500</name>
</gene>
<comment type="caution">
    <text evidence="2">The sequence shown here is derived from an EMBL/GenBank/DDBJ whole genome shotgun (WGS) entry which is preliminary data.</text>
</comment>
<sequence length="67" mass="6963">MPAQSCPGSLLEKEAVAGGGGGDETAVGRAERDAEVLAMVECEQLRAISISKAINTQEAPVKEKHAR</sequence>
<feature type="non-terminal residue" evidence="2">
    <location>
        <position position="67"/>
    </location>
</feature>
<accession>A0ABQ9V2B8</accession>